<organism evidence="2 3">
    <name type="scientific">Micromonospora lupini str. Lupac 08</name>
    <dbReference type="NCBI Taxonomy" id="1150864"/>
    <lineage>
        <taxon>Bacteria</taxon>
        <taxon>Bacillati</taxon>
        <taxon>Actinomycetota</taxon>
        <taxon>Actinomycetes</taxon>
        <taxon>Micromonosporales</taxon>
        <taxon>Micromonosporaceae</taxon>
        <taxon>Micromonospora</taxon>
    </lineage>
</organism>
<evidence type="ECO:0000313" key="3">
    <source>
        <dbReference type="Proteomes" id="UP000003448"/>
    </source>
</evidence>
<evidence type="ECO:0000256" key="1">
    <source>
        <dbReference type="SAM" id="MobiDB-lite"/>
    </source>
</evidence>
<dbReference type="InterPro" id="IPR016024">
    <property type="entry name" value="ARM-type_fold"/>
</dbReference>
<protein>
    <submittedName>
        <fullName evidence="2">Uncharacterized protein</fullName>
    </submittedName>
</protein>
<evidence type="ECO:0000313" key="2">
    <source>
        <dbReference type="EMBL" id="CCH19036.1"/>
    </source>
</evidence>
<accession>I0L5D9</accession>
<dbReference type="AlphaFoldDB" id="I0L5D9"/>
<dbReference type="SUPFAM" id="SSF48371">
    <property type="entry name" value="ARM repeat"/>
    <property type="match status" value="1"/>
</dbReference>
<name>I0L5D9_9ACTN</name>
<sequence length="733" mass="81887">MAVELVNGSQPVDGTAVPGTPEDGSGRKAVVPLQVPADDPSVQMGAHSQSDSGQEENIPPDSLRLDPHVGEELYGTSFEANYSRVHARGANAFGNHNTIHYITYQGQPAAKPFIRDAVEVPDLLAVYTGTDSDSELTALLDQRSTACLTGRPNTGRFSTACAALARRHDAKRVREVLLPEEIKAEALHHAADSLMTDHGYVLRLPGNGHVEAMRVLADIFRQRSASLLLIRNDESRARNRHSAEVPHRGPDPVAVFRRHLQHQLCNRADLSEEESERHVETYLLHPDLTASIERTYRPLEVVRLAKDVANRHPADQEALADIIGMSQPSRRARAAEILRSEATGGDRRPRRADQHERAFRIAYAVFAQQPLHYVFEAASLLLEEIDGQANRPDWGRMALQHPVSELLGPLDVDWREGQEAVRARGGVSRSAWLRDAALRGAIIDEAWHEFDSTRPAILKWLDTLVAFDEELVRRAAAEVAGLLAHHDFERVCTDLIDGWASSPKPRTRQAAARAIVAADMGGQVHHLVRRKVQEWTGGHRNYQRDAAALVYASGLQQPDLSWSLADLRRIATDRMQQHTSAVAEGIQQLFNHFPDRVDEVVSELARWSDDRQLRRHAGNALLSLTQRTVDDLPNAPFDLMTKLAASQVDADDLARLWRVSLLASRTSRQAWPIFGQWLHKADSDDTFRKSISALVTDLAADPALRRRLQFHLVRLTEFQSGLPTWLENAMREW</sequence>
<comment type="caution">
    <text evidence="2">The sequence shown here is derived from an EMBL/GenBank/DDBJ whole genome shotgun (WGS) entry which is preliminary data.</text>
</comment>
<dbReference type="Proteomes" id="UP000003448">
    <property type="component" value="Unassembled WGS sequence"/>
</dbReference>
<dbReference type="EMBL" id="CAIE01000031">
    <property type="protein sequence ID" value="CCH19036.1"/>
    <property type="molecule type" value="Genomic_DNA"/>
</dbReference>
<dbReference type="eggNOG" id="COG3170">
    <property type="taxonomic scope" value="Bacteria"/>
</dbReference>
<keyword evidence="3" id="KW-1185">Reference proteome</keyword>
<gene>
    <name evidence="2" type="ORF">MILUP08_43952</name>
</gene>
<feature type="region of interest" description="Disordered" evidence="1">
    <location>
        <begin position="1"/>
        <end position="64"/>
    </location>
</feature>
<dbReference type="STRING" id="1150864.MILUP08_43952"/>
<reference evidence="3" key="1">
    <citation type="journal article" date="2012" name="J. Bacteriol.">
        <title>Genome Sequence of Micromonospora lupini Lupac 08, Isolated from Root Nodules of Lupinus angustifolius.</title>
        <authorList>
            <person name="Alonso-Vega P."/>
            <person name="Normand P."/>
            <person name="Bacigalupe R."/>
            <person name="Pujic P."/>
            <person name="Lajus A."/>
            <person name="Vallenet D."/>
            <person name="Carro L."/>
            <person name="Coll P."/>
            <person name="Trujillo M.E."/>
        </authorList>
    </citation>
    <scope>NUCLEOTIDE SEQUENCE [LARGE SCALE GENOMIC DNA]</scope>
    <source>
        <strain evidence="3">Lupac 08</strain>
    </source>
</reference>
<proteinExistence type="predicted"/>